<dbReference type="PROSITE" id="PS50977">
    <property type="entry name" value="HTH_TETR_2"/>
    <property type="match status" value="1"/>
</dbReference>
<dbReference type="OrthoDB" id="9811084at2"/>
<dbReference type="SUPFAM" id="SSF46689">
    <property type="entry name" value="Homeodomain-like"/>
    <property type="match status" value="1"/>
</dbReference>
<dbReference type="Proteomes" id="UP000263595">
    <property type="component" value="Unassembled WGS sequence"/>
</dbReference>
<organism evidence="4 5">
    <name type="scientific">Pseudomonas reidholzensis</name>
    <dbReference type="NCBI Taxonomy" id="1785162"/>
    <lineage>
        <taxon>Bacteria</taxon>
        <taxon>Pseudomonadati</taxon>
        <taxon>Pseudomonadota</taxon>
        <taxon>Gammaproteobacteria</taxon>
        <taxon>Pseudomonadales</taxon>
        <taxon>Pseudomonadaceae</taxon>
        <taxon>Pseudomonas</taxon>
    </lineage>
</organism>
<dbReference type="EMBL" id="UNOZ01000030">
    <property type="protein sequence ID" value="SYX91787.1"/>
    <property type="molecule type" value="Genomic_DNA"/>
</dbReference>
<accession>A0A383RXG9</accession>
<evidence type="ECO:0000313" key="5">
    <source>
        <dbReference type="Proteomes" id="UP000263595"/>
    </source>
</evidence>
<dbReference type="Gene3D" id="1.10.357.10">
    <property type="entry name" value="Tetracycline Repressor, domain 2"/>
    <property type="match status" value="1"/>
</dbReference>
<evidence type="ECO:0000256" key="2">
    <source>
        <dbReference type="PROSITE-ProRule" id="PRU00335"/>
    </source>
</evidence>
<evidence type="ECO:0000313" key="4">
    <source>
        <dbReference type="EMBL" id="SYX91787.1"/>
    </source>
</evidence>
<protein>
    <recommendedName>
        <fullName evidence="3">HTH tetR-type domain-containing protein</fullName>
    </recommendedName>
</protein>
<proteinExistence type="predicted"/>
<keyword evidence="1 2" id="KW-0238">DNA-binding</keyword>
<name>A0A383RXG9_9PSED</name>
<dbReference type="InterPro" id="IPR001647">
    <property type="entry name" value="HTH_TetR"/>
</dbReference>
<gene>
    <name evidence="4" type="ORF">CCOS865_04067</name>
</gene>
<evidence type="ECO:0000256" key="1">
    <source>
        <dbReference type="ARBA" id="ARBA00023125"/>
    </source>
</evidence>
<sequence length="202" mass="22382">MEATSPDHTSAADDARFQRTRLRLTEAVLALASEQDITTASVAELARRAQINRSTFYAHADSPVQLLTRVLSQDLDQVSQRSQRQLERDGRLLRDLTRSTLNEIINHVVRYESVYGSANRASSLYALRIVLAEHVERSVLTLFHAGFVQPPVPGAESALLQAAFLAHGVAGAVEAWLRLPLPRNQDLLLTAVEAVYPSWYAP</sequence>
<dbReference type="RefSeq" id="WP_119144274.1">
    <property type="nucleotide sequence ID" value="NZ_CBCSFL010000001.1"/>
</dbReference>
<dbReference type="AlphaFoldDB" id="A0A383RXG9"/>
<keyword evidence="5" id="KW-1185">Reference proteome</keyword>
<dbReference type="GO" id="GO:0003677">
    <property type="term" value="F:DNA binding"/>
    <property type="evidence" value="ECO:0007669"/>
    <property type="project" value="UniProtKB-UniRule"/>
</dbReference>
<evidence type="ECO:0000259" key="3">
    <source>
        <dbReference type="PROSITE" id="PS50977"/>
    </source>
</evidence>
<feature type="DNA-binding region" description="H-T-H motif" evidence="2">
    <location>
        <begin position="41"/>
        <end position="60"/>
    </location>
</feature>
<reference evidence="5" key="1">
    <citation type="submission" date="2018-08" db="EMBL/GenBank/DDBJ databases">
        <authorList>
            <person name="Blom J."/>
        </authorList>
    </citation>
    <scope>NUCLEOTIDE SEQUENCE [LARGE SCALE GENOMIC DNA]</scope>
    <source>
        <strain evidence="5">CCOS 865</strain>
    </source>
</reference>
<dbReference type="InterPro" id="IPR009057">
    <property type="entry name" value="Homeodomain-like_sf"/>
</dbReference>
<feature type="domain" description="HTH tetR-type" evidence="3">
    <location>
        <begin position="18"/>
        <end position="78"/>
    </location>
</feature>